<feature type="transmembrane region" description="Helical" evidence="2">
    <location>
        <begin position="75"/>
        <end position="96"/>
    </location>
</feature>
<accession>A0ABR9HBB1</accession>
<feature type="region of interest" description="Disordered" evidence="1">
    <location>
        <begin position="1"/>
        <end position="39"/>
    </location>
</feature>
<evidence type="ECO:0000313" key="3">
    <source>
        <dbReference type="EMBL" id="MBE1456206.1"/>
    </source>
</evidence>
<reference evidence="3 4" key="1">
    <citation type="submission" date="2020-10" db="EMBL/GenBank/DDBJ databases">
        <title>Sequencing the genomes of 1000 actinobacteria strains.</title>
        <authorList>
            <person name="Klenk H.-P."/>
        </authorList>
    </citation>
    <scope>NUCLEOTIDE SEQUENCE [LARGE SCALE GENOMIC DNA]</scope>
    <source>
        <strain evidence="3 4">DSM 45157</strain>
    </source>
</reference>
<evidence type="ECO:0000256" key="2">
    <source>
        <dbReference type="SAM" id="Phobius"/>
    </source>
</evidence>
<feature type="compositionally biased region" description="Basic and acidic residues" evidence="1">
    <location>
        <begin position="10"/>
        <end position="39"/>
    </location>
</feature>
<organism evidence="3 4">
    <name type="scientific">Nocardiopsis terrae</name>
    <dbReference type="NCBI Taxonomy" id="372655"/>
    <lineage>
        <taxon>Bacteria</taxon>
        <taxon>Bacillati</taxon>
        <taxon>Actinomycetota</taxon>
        <taxon>Actinomycetes</taxon>
        <taxon>Streptosporangiales</taxon>
        <taxon>Nocardiopsidaceae</taxon>
        <taxon>Nocardiopsis</taxon>
    </lineage>
</organism>
<dbReference type="RefSeq" id="WP_191268918.1">
    <property type="nucleotide sequence ID" value="NZ_BMXJ01000002.1"/>
</dbReference>
<name>A0ABR9HBB1_9ACTN</name>
<dbReference type="Proteomes" id="UP000598217">
    <property type="component" value="Unassembled WGS sequence"/>
</dbReference>
<keyword evidence="2" id="KW-0812">Transmembrane</keyword>
<sequence length="126" mass="13282">MGDPRGQLPQERETRVETHTEEIRLDDESPRTRADVDFDRTPVSYGMEAGIGTEGAWGRFHGRARAGSTAERASASLLTLTGTVLPPLALGGLAHVAGAPAVVTLALAGAVWTLATLVAAHITRTR</sequence>
<keyword evidence="4" id="KW-1185">Reference proteome</keyword>
<protein>
    <submittedName>
        <fullName evidence="3">Uncharacterized protein</fullName>
    </submittedName>
</protein>
<gene>
    <name evidence="3" type="ORF">H4W79_000420</name>
</gene>
<keyword evidence="2" id="KW-0472">Membrane</keyword>
<dbReference type="EMBL" id="JADBDY010000001">
    <property type="protein sequence ID" value="MBE1456206.1"/>
    <property type="molecule type" value="Genomic_DNA"/>
</dbReference>
<comment type="caution">
    <text evidence="3">The sequence shown here is derived from an EMBL/GenBank/DDBJ whole genome shotgun (WGS) entry which is preliminary data.</text>
</comment>
<evidence type="ECO:0000256" key="1">
    <source>
        <dbReference type="SAM" id="MobiDB-lite"/>
    </source>
</evidence>
<evidence type="ECO:0000313" key="4">
    <source>
        <dbReference type="Proteomes" id="UP000598217"/>
    </source>
</evidence>
<proteinExistence type="predicted"/>
<keyword evidence="2" id="KW-1133">Transmembrane helix</keyword>
<feature type="transmembrane region" description="Helical" evidence="2">
    <location>
        <begin position="102"/>
        <end position="122"/>
    </location>
</feature>